<dbReference type="Proteomes" id="UP000297982">
    <property type="component" value="Unassembled WGS sequence"/>
</dbReference>
<gene>
    <name evidence="1" type="ORF">E4663_13615</name>
</gene>
<accession>A0A4Z0H012</accession>
<dbReference type="RefSeq" id="WP_135328014.1">
    <property type="nucleotide sequence ID" value="NZ_SRJC01000003.1"/>
</dbReference>
<keyword evidence="1" id="KW-0282">Flagellum</keyword>
<organism evidence="1 2">
    <name type="scientific">Halobacillus salinus</name>
    <dbReference type="NCBI Taxonomy" id="192814"/>
    <lineage>
        <taxon>Bacteria</taxon>
        <taxon>Bacillati</taxon>
        <taxon>Bacillota</taxon>
        <taxon>Bacilli</taxon>
        <taxon>Bacillales</taxon>
        <taxon>Bacillaceae</taxon>
        <taxon>Halobacillus</taxon>
    </lineage>
</organism>
<dbReference type="EMBL" id="SRJC01000003">
    <property type="protein sequence ID" value="TGB02373.1"/>
    <property type="molecule type" value="Genomic_DNA"/>
</dbReference>
<dbReference type="InterPro" id="IPR022258">
    <property type="entry name" value="Flagellar_operon_YvyF"/>
</dbReference>
<dbReference type="STRING" id="192814.GCA_900166575_03326"/>
<keyword evidence="2" id="KW-1185">Reference proteome</keyword>
<dbReference type="AlphaFoldDB" id="A0A4Z0H012"/>
<comment type="caution">
    <text evidence="1">The sequence shown here is derived from an EMBL/GenBank/DDBJ whole genome shotgun (WGS) entry which is preliminary data.</text>
</comment>
<evidence type="ECO:0000313" key="2">
    <source>
        <dbReference type="Proteomes" id="UP000297982"/>
    </source>
</evidence>
<evidence type="ECO:0000313" key="1">
    <source>
        <dbReference type="EMBL" id="TGB02373.1"/>
    </source>
</evidence>
<name>A0A4Z0H012_9BACI</name>
<sequence>MGEVANCPRCNAIFMKGAATVCPECQKQEEKDFQTVYVFLRKKQNRTANVKEIEYHTGVEEKLIRKFVAEKRLHPAQFPNLMYHCDRCGAGIQEGRLCDSCTEEIEGGLEKVERDKEFEKRKEDLERLKSNKTYYSVRNNR</sequence>
<protein>
    <submittedName>
        <fullName evidence="1">Flagellar protein YvyF</fullName>
    </submittedName>
</protein>
<dbReference type="NCBIfam" id="TIGR03826">
    <property type="entry name" value="YvyF"/>
    <property type="match status" value="1"/>
</dbReference>
<keyword evidence="1" id="KW-0966">Cell projection</keyword>
<reference evidence="1 2" key="1">
    <citation type="journal article" date="2003" name="Int. J. Syst. Evol. Microbiol.">
        <title>Halobacillus salinus sp. nov., isolated from a salt lake on the coast of the East Sea in Korea.</title>
        <authorList>
            <person name="Yoon J.H."/>
            <person name="Kang K.H."/>
            <person name="Park Y.H."/>
        </authorList>
    </citation>
    <scope>NUCLEOTIDE SEQUENCE [LARGE SCALE GENOMIC DNA]</scope>
    <source>
        <strain evidence="1 2">HSL-3</strain>
    </source>
</reference>
<keyword evidence="1" id="KW-0969">Cilium</keyword>
<proteinExistence type="predicted"/>